<evidence type="ECO:0000313" key="2">
    <source>
        <dbReference type="EMBL" id="WKA08451.1"/>
    </source>
</evidence>
<dbReference type="EMBL" id="CP126664">
    <property type="protein sequence ID" value="WKA08451.1"/>
    <property type="molecule type" value="Genomic_DNA"/>
</dbReference>
<feature type="compositionally biased region" description="Basic residues" evidence="1">
    <location>
        <begin position="224"/>
        <end position="233"/>
    </location>
</feature>
<feature type="region of interest" description="Disordered" evidence="1">
    <location>
        <begin position="159"/>
        <end position="262"/>
    </location>
</feature>
<evidence type="ECO:0000256" key="1">
    <source>
        <dbReference type="SAM" id="MobiDB-lite"/>
    </source>
</evidence>
<organism evidence="2 3">
    <name type="scientific">Vitis vinifera</name>
    <name type="common">Grape</name>
    <dbReference type="NCBI Taxonomy" id="29760"/>
    <lineage>
        <taxon>Eukaryota</taxon>
        <taxon>Viridiplantae</taxon>
        <taxon>Streptophyta</taxon>
        <taxon>Embryophyta</taxon>
        <taxon>Tracheophyta</taxon>
        <taxon>Spermatophyta</taxon>
        <taxon>Magnoliopsida</taxon>
        <taxon>eudicotyledons</taxon>
        <taxon>Gunneridae</taxon>
        <taxon>Pentapetalae</taxon>
        <taxon>rosids</taxon>
        <taxon>Vitales</taxon>
        <taxon>Vitaceae</taxon>
        <taxon>Viteae</taxon>
        <taxon>Vitis</taxon>
    </lineage>
</organism>
<feature type="compositionally biased region" description="Basic residues" evidence="1">
    <location>
        <begin position="164"/>
        <end position="174"/>
    </location>
</feature>
<gene>
    <name evidence="2" type="ORF">VitviT2T_026173</name>
</gene>
<evidence type="ECO:0000313" key="3">
    <source>
        <dbReference type="Proteomes" id="UP001227230"/>
    </source>
</evidence>
<sequence length="262" mass="28887">MGSDVVFGSLYLDRSDSVVFGLPGSFMDPHGLARPSLTGCSLRRGHDRLSYGASEIHPAGSALLDTWIPSCLSTWESFIFLSLVFRVGLVIQSHNSWRSYPLALHILPSGSCIRPRLFSLRYPVFVAYSSPTPRRLMGGGLGQRSAADGRKQRLACWGREEQKKKGKRKKKRGIRQLEWACQRGRRRDGASLRNSGVCKEDSPRRHHSSISSSRALRSRADSPRRRHAVRHALLRPGGRPRQSSATATTPLDAAGGRGSFGG</sequence>
<dbReference type="Proteomes" id="UP001227230">
    <property type="component" value="Chromosome 17"/>
</dbReference>
<keyword evidence="3" id="KW-1185">Reference proteome</keyword>
<protein>
    <submittedName>
        <fullName evidence="2">Uncharacterized protein</fullName>
    </submittedName>
</protein>
<name>A0ABY9DN05_VITVI</name>
<reference evidence="2 3" key="1">
    <citation type="journal article" date="2023" name="Hortic Res">
        <title>The complete reference genome for grapevine (Vitis vinifera L.) genetics and breeding.</title>
        <authorList>
            <person name="Shi X."/>
            <person name="Cao S."/>
            <person name="Wang X."/>
            <person name="Huang S."/>
            <person name="Wang Y."/>
            <person name="Liu Z."/>
            <person name="Liu W."/>
            <person name="Leng X."/>
            <person name="Peng Y."/>
            <person name="Wang N."/>
            <person name="Wang Y."/>
            <person name="Ma Z."/>
            <person name="Xu X."/>
            <person name="Zhang F."/>
            <person name="Xue H."/>
            <person name="Zhong H."/>
            <person name="Wang Y."/>
            <person name="Zhang K."/>
            <person name="Velt A."/>
            <person name="Avia K."/>
            <person name="Holtgrawe D."/>
            <person name="Grimplet J."/>
            <person name="Matus J.T."/>
            <person name="Ware D."/>
            <person name="Wu X."/>
            <person name="Wang H."/>
            <person name="Liu C."/>
            <person name="Fang Y."/>
            <person name="Rustenholz C."/>
            <person name="Cheng Z."/>
            <person name="Xiao H."/>
            <person name="Zhou Y."/>
        </authorList>
    </citation>
    <scope>NUCLEOTIDE SEQUENCE [LARGE SCALE GENOMIC DNA]</scope>
    <source>
        <strain evidence="3">cv. Pinot noir / PN40024</strain>
        <tissue evidence="2">Leaf</tissue>
    </source>
</reference>
<accession>A0ABY9DN05</accession>
<proteinExistence type="predicted"/>